<dbReference type="OrthoDB" id="4206417at2759"/>
<dbReference type="InterPro" id="IPR051334">
    <property type="entry name" value="SRPK"/>
</dbReference>
<dbReference type="GO" id="GO:0005634">
    <property type="term" value="C:nucleus"/>
    <property type="evidence" value="ECO:0007669"/>
    <property type="project" value="TreeGrafter"/>
</dbReference>
<evidence type="ECO:0000313" key="10">
    <source>
        <dbReference type="Proteomes" id="UP000242791"/>
    </source>
</evidence>
<accession>A0A1J9RCI4</accession>
<dbReference type="AlphaFoldDB" id="A0A1J9RCI4"/>
<keyword evidence="6" id="KW-0067">ATP-binding</keyword>
<reference evidence="9 10" key="1">
    <citation type="submission" date="2015-08" db="EMBL/GenBank/DDBJ databases">
        <title>Emmonsia species relationships and genome sequence.</title>
        <authorList>
            <person name="Cuomo C.A."/>
            <person name="Schwartz I.S."/>
            <person name="Kenyon C."/>
            <person name="De Hoog G.S."/>
            <person name="Govender N.P."/>
            <person name="Botha A."/>
            <person name="Moreno L."/>
            <person name="De Vries M."/>
            <person name="Munoz J.F."/>
            <person name="Stielow J.B."/>
        </authorList>
    </citation>
    <scope>NUCLEOTIDE SEQUENCE [LARGE SCALE GENOMIC DNA]</scope>
    <source>
        <strain evidence="9 10">EI222</strain>
    </source>
</reference>
<name>A0A1J9RCI4_9EURO</name>
<evidence type="ECO:0000256" key="7">
    <source>
        <dbReference type="ARBA" id="ARBA00047899"/>
    </source>
</evidence>
<protein>
    <recommendedName>
        <fullName evidence="1">non-specific serine/threonine protein kinase</fullName>
        <ecNumber evidence="1">2.7.11.1</ecNumber>
    </recommendedName>
</protein>
<dbReference type="Gene3D" id="3.30.200.20">
    <property type="entry name" value="Phosphorylase Kinase, domain 1"/>
    <property type="match status" value="1"/>
</dbReference>
<dbReference type="GO" id="GO:0000245">
    <property type="term" value="P:spliceosomal complex assembly"/>
    <property type="evidence" value="ECO:0007669"/>
    <property type="project" value="TreeGrafter"/>
</dbReference>
<dbReference type="GO" id="GO:0004674">
    <property type="term" value="F:protein serine/threonine kinase activity"/>
    <property type="evidence" value="ECO:0007669"/>
    <property type="project" value="UniProtKB-KW"/>
</dbReference>
<comment type="catalytic activity">
    <reaction evidence="8">
        <text>L-seryl-[protein] + ATP = O-phospho-L-seryl-[protein] + ADP + H(+)</text>
        <dbReference type="Rhea" id="RHEA:17989"/>
        <dbReference type="Rhea" id="RHEA-COMP:9863"/>
        <dbReference type="Rhea" id="RHEA-COMP:11604"/>
        <dbReference type="ChEBI" id="CHEBI:15378"/>
        <dbReference type="ChEBI" id="CHEBI:29999"/>
        <dbReference type="ChEBI" id="CHEBI:30616"/>
        <dbReference type="ChEBI" id="CHEBI:83421"/>
        <dbReference type="ChEBI" id="CHEBI:456216"/>
        <dbReference type="EC" id="2.7.11.1"/>
    </reaction>
</comment>
<proteinExistence type="predicted"/>
<organism evidence="9 10">
    <name type="scientific">Blastomyces percursus</name>
    <dbReference type="NCBI Taxonomy" id="1658174"/>
    <lineage>
        <taxon>Eukaryota</taxon>
        <taxon>Fungi</taxon>
        <taxon>Dikarya</taxon>
        <taxon>Ascomycota</taxon>
        <taxon>Pezizomycotina</taxon>
        <taxon>Eurotiomycetes</taxon>
        <taxon>Eurotiomycetidae</taxon>
        <taxon>Onygenales</taxon>
        <taxon>Ajellomycetaceae</taxon>
        <taxon>Blastomyces</taxon>
    </lineage>
</organism>
<dbReference type="SUPFAM" id="SSF56112">
    <property type="entry name" value="Protein kinase-like (PK-like)"/>
    <property type="match status" value="2"/>
</dbReference>
<dbReference type="GO" id="GO:0050684">
    <property type="term" value="P:regulation of mRNA processing"/>
    <property type="evidence" value="ECO:0007669"/>
    <property type="project" value="TreeGrafter"/>
</dbReference>
<keyword evidence="4" id="KW-0547">Nucleotide-binding</keyword>
<evidence type="ECO:0000256" key="5">
    <source>
        <dbReference type="ARBA" id="ARBA00022777"/>
    </source>
</evidence>
<dbReference type="PANTHER" id="PTHR47634">
    <property type="entry name" value="PROTEIN KINASE DOMAIN-CONTAINING PROTEIN-RELATED"/>
    <property type="match status" value="1"/>
</dbReference>
<dbReference type="Proteomes" id="UP000242791">
    <property type="component" value="Unassembled WGS sequence"/>
</dbReference>
<dbReference type="VEuPathDB" id="FungiDB:ACJ73_02393"/>
<evidence type="ECO:0000313" key="9">
    <source>
        <dbReference type="EMBL" id="OJD26223.1"/>
    </source>
</evidence>
<dbReference type="GO" id="GO:0005524">
    <property type="term" value="F:ATP binding"/>
    <property type="evidence" value="ECO:0007669"/>
    <property type="project" value="UniProtKB-KW"/>
</dbReference>
<dbReference type="Gene3D" id="1.10.510.10">
    <property type="entry name" value="Transferase(Phosphotransferase) domain 1"/>
    <property type="match status" value="1"/>
</dbReference>
<evidence type="ECO:0000256" key="6">
    <source>
        <dbReference type="ARBA" id="ARBA00022840"/>
    </source>
</evidence>
<dbReference type="PANTHER" id="PTHR47634:SF9">
    <property type="entry name" value="PROTEIN KINASE DOMAIN-CONTAINING PROTEIN-RELATED"/>
    <property type="match status" value="1"/>
</dbReference>
<dbReference type="EC" id="2.7.11.1" evidence="1"/>
<evidence type="ECO:0000256" key="1">
    <source>
        <dbReference type="ARBA" id="ARBA00012513"/>
    </source>
</evidence>
<evidence type="ECO:0000256" key="2">
    <source>
        <dbReference type="ARBA" id="ARBA00022527"/>
    </source>
</evidence>
<keyword evidence="5" id="KW-0418">Kinase</keyword>
<keyword evidence="2" id="KW-0723">Serine/threonine-protein kinase</keyword>
<keyword evidence="3" id="KW-0808">Transferase</keyword>
<evidence type="ECO:0000256" key="4">
    <source>
        <dbReference type="ARBA" id="ARBA00022741"/>
    </source>
</evidence>
<evidence type="ECO:0000256" key="8">
    <source>
        <dbReference type="ARBA" id="ARBA00048679"/>
    </source>
</evidence>
<comment type="catalytic activity">
    <reaction evidence="7">
        <text>L-threonyl-[protein] + ATP = O-phospho-L-threonyl-[protein] + ADP + H(+)</text>
        <dbReference type="Rhea" id="RHEA:46608"/>
        <dbReference type="Rhea" id="RHEA-COMP:11060"/>
        <dbReference type="Rhea" id="RHEA-COMP:11605"/>
        <dbReference type="ChEBI" id="CHEBI:15378"/>
        <dbReference type="ChEBI" id="CHEBI:30013"/>
        <dbReference type="ChEBI" id="CHEBI:30616"/>
        <dbReference type="ChEBI" id="CHEBI:61977"/>
        <dbReference type="ChEBI" id="CHEBI:456216"/>
        <dbReference type="EC" id="2.7.11.1"/>
    </reaction>
</comment>
<evidence type="ECO:0000256" key="3">
    <source>
        <dbReference type="ARBA" id="ARBA00022679"/>
    </source>
</evidence>
<sequence>MARSSITVFLPKSSQYVCRFQKFGLRLSTSYYTVLHGKGDIQYNWINGAESLEKYMYKPGGYHPVTIGDMLHERYRVVDKLGFGGYSTVWLRYVAVKVGIANSPPHESKFLQALLVPQPSSLSTHSASNVRLEQNCHTPLAMRPPAARFEPQSPLSFIYLESGHEIVAQQIDVLGPMPPSWWERWDERSQFFNHDGHPREDRDVWPPMNEAFKEGIQKYRRKRGMGMFEWDEMAAILDLMRRMLAFPPEQRPTVEEALK</sequence>
<keyword evidence="10" id="KW-1185">Reference proteome</keyword>
<comment type="caution">
    <text evidence="9">The sequence shown here is derived from an EMBL/GenBank/DDBJ whole genome shotgun (WGS) entry which is preliminary data.</text>
</comment>
<dbReference type="InterPro" id="IPR011009">
    <property type="entry name" value="Kinase-like_dom_sf"/>
</dbReference>
<dbReference type="EMBL" id="LGTZ01000254">
    <property type="protein sequence ID" value="OJD26223.1"/>
    <property type="molecule type" value="Genomic_DNA"/>
</dbReference>
<gene>
    <name evidence="9" type="ORF">ACJ73_02393</name>
</gene>
<dbReference type="GO" id="GO:0005737">
    <property type="term" value="C:cytoplasm"/>
    <property type="evidence" value="ECO:0007669"/>
    <property type="project" value="TreeGrafter"/>
</dbReference>